<keyword evidence="3" id="KW-1185">Reference proteome</keyword>
<feature type="region of interest" description="Disordered" evidence="1">
    <location>
        <begin position="40"/>
        <end position="83"/>
    </location>
</feature>
<evidence type="ECO:0000256" key="1">
    <source>
        <dbReference type="SAM" id="MobiDB-lite"/>
    </source>
</evidence>
<reference evidence="2" key="1">
    <citation type="submission" date="2023-03" db="EMBL/GenBank/DDBJ databases">
        <title>Massive genome expansion in bonnet fungi (Mycena s.s.) driven by repeated elements and novel gene families across ecological guilds.</title>
        <authorList>
            <consortium name="Lawrence Berkeley National Laboratory"/>
            <person name="Harder C.B."/>
            <person name="Miyauchi S."/>
            <person name="Viragh M."/>
            <person name="Kuo A."/>
            <person name="Thoen E."/>
            <person name="Andreopoulos B."/>
            <person name="Lu D."/>
            <person name="Skrede I."/>
            <person name="Drula E."/>
            <person name="Henrissat B."/>
            <person name="Morin E."/>
            <person name="Kohler A."/>
            <person name="Barry K."/>
            <person name="LaButti K."/>
            <person name="Morin E."/>
            <person name="Salamov A."/>
            <person name="Lipzen A."/>
            <person name="Mereny Z."/>
            <person name="Hegedus B."/>
            <person name="Baldrian P."/>
            <person name="Stursova M."/>
            <person name="Weitz H."/>
            <person name="Taylor A."/>
            <person name="Grigoriev I.V."/>
            <person name="Nagy L.G."/>
            <person name="Martin F."/>
            <person name="Kauserud H."/>
        </authorList>
    </citation>
    <scope>NUCLEOTIDE SEQUENCE</scope>
    <source>
        <strain evidence="2">CBHHK200</strain>
    </source>
</reference>
<feature type="compositionally biased region" description="Basic and acidic residues" evidence="1">
    <location>
        <begin position="58"/>
        <end position="69"/>
    </location>
</feature>
<gene>
    <name evidence="2" type="ORF">C8F04DRAFT_1192930</name>
</gene>
<organism evidence="2 3">
    <name type="scientific">Mycena alexandri</name>
    <dbReference type="NCBI Taxonomy" id="1745969"/>
    <lineage>
        <taxon>Eukaryota</taxon>
        <taxon>Fungi</taxon>
        <taxon>Dikarya</taxon>
        <taxon>Basidiomycota</taxon>
        <taxon>Agaricomycotina</taxon>
        <taxon>Agaricomycetes</taxon>
        <taxon>Agaricomycetidae</taxon>
        <taxon>Agaricales</taxon>
        <taxon>Marasmiineae</taxon>
        <taxon>Mycenaceae</taxon>
        <taxon>Mycena</taxon>
    </lineage>
</organism>
<evidence type="ECO:0000313" key="3">
    <source>
        <dbReference type="Proteomes" id="UP001218188"/>
    </source>
</evidence>
<comment type="caution">
    <text evidence="2">The sequence shown here is derived from an EMBL/GenBank/DDBJ whole genome shotgun (WGS) entry which is preliminary data.</text>
</comment>
<accession>A0AAD6SD30</accession>
<name>A0AAD6SD30_9AGAR</name>
<protein>
    <submittedName>
        <fullName evidence="2">Uncharacterized protein</fullName>
    </submittedName>
</protein>
<proteinExistence type="predicted"/>
<dbReference type="AlphaFoldDB" id="A0AAD6SD30"/>
<evidence type="ECO:0000313" key="2">
    <source>
        <dbReference type="EMBL" id="KAJ7023965.1"/>
    </source>
</evidence>
<dbReference type="Proteomes" id="UP001218188">
    <property type="component" value="Unassembled WGS sequence"/>
</dbReference>
<sequence length="125" mass="14145">MLASGWRSSSRTALGLDRKVLVNHWLSTVHALSPVNPISRRVRRSEQGDAGSGRRAQRTRDSEGVRDNWRSTQPLMGFTSRGFGGERRRWRRIEVRQNPTPSGAHVAEWFGVVEEWPGALRNING</sequence>
<dbReference type="EMBL" id="JARJCM010000178">
    <property type="protein sequence ID" value="KAJ7023965.1"/>
    <property type="molecule type" value="Genomic_DNA"/>
</dbReference>